<feature type="chain" id="PRO_5030741838" evidence="2">
    <location>
        <begin position="24"/>
        <end position="94"/>
    </location>
</feature>
<evidence type="ECO:0000313" key="3">
    <source>
        <dbReference type="EMBL" id="CAD9657383.1"/>
    </source>
</evidence>
<protein>
    <submittedName>
        <fullName evidence="3">Uncharacterized protein</fullName>
    </submittedName>
</protein>
<dbReference type="AlphaFoldDB" id="A0A7S2R0M4"/>
<feature type="region of interest" description="Disordered" evidence="1">
    <location>
        <begin position="67"/>
        <end position="94"/>
    </location>
</feature>
<name>A0A7S2R0M4_9STRA</name>
<keyword evidence="2" id="KW-0732">Signal</keyword>
<accession>A0A7S2R0M4</accession>
<sequence>MKTTTIMKITIAVALWAFSAVSSEEKCCDMEDKADICKSVELSVTDCLCCYSEFLEQLVVTNSQQHEVINPEDDSSYPCTCPESEDPPTASPCQ</sequence>
<reference evidence="3" key="1">
    <citation type="submission" date="2021-01" db="EMBL/GenBank/DDBJ databases">
        <authorList>
            <person name="Corre E."/>
            <person name="Pelletier E."/>
            <person name="Niang G."/>
            <person name="Scheremetjew M."/>
            <person name="Finn R."/>
            <person name="Kale V."/>
            <person name="Holt S."/>
            <person name="Cochrane G."/>
            <person name="Meng A."/>
            <person name="Brown T."/>
            <person name="Cohen L."/>
        </authorList>
    </citation>
    <scope>NUCLEOTIDE SEQUENCE</scope>
    <source>
        <strain evidence="3">CCMP1452</strain>
    </source>
</reference>
<proteinExistence type="predicted"/>
<evidence type="ECO:0000256" key="1">
    <source>
        <dbReference type="SAM" id="MobiDB-lite"/>
    </source>
</evidence>
<organism evidence="3">
    <name type="scientific">Eucampia antarctica</name>
    <dbReference type="NCBI Taxonomy" id="49252"/>
    <lineage>
        <taxon>Eukaryota</taxon>
        <taxon>Sar</taxon>
        <taxon>Stramenopiles</taxon>
        <taxon>Ochrophyta</taxon>
        <taxon>Bacillariophyta</taxon>
        <taxon>Mediophyceae</taxon>
        <taxon>Biddulphiophycidae</taxon>
        <taxon>Hemiaulales</taxon>
        <taxon>Hemiaulaceae</taxon>
        <taxon>Eucampia</taxon>
    </lineage>
</organism>
<gene>
    <name evidence="3" type="ORF">EANT1437_LOCUS1184</name>
</gene>
<evidence type="ECO:0000256" key="2">
    <source>
        <dbReference type="SAM" id="SignalP"/>
    </source>
</evidence>
<dbReference type="EMBL" id="HBHI01002397">
    <property type="protein sequence ID" value="CAD9657383.1"/>
    <property type="molecule type" value="Transcribed_RNA"/>
</dbReference>
<feature type="signal peptide" evidence="2">
    <location>
        <begin position="1"/>
        <end position="23"/>
    </location>
</feature>